<evidence type="ECO:0000259" key="2">
    <source>
        <dbReference type="Pfam" id="PF00188"/>
    </source>
</evidence>
<dbReference type="InterPro" id="IPR035940">
    <property type="entry name" value="CAP_sf"/>
</dbReference>
<dbReference type="PANTHER" id="PTHR31157:SF1">
    <property type="entry name" value="SCP DOMAIN-CONTAINING PROTEIN"/>
    <property type="match status" value="1"/>
</dbReference>
<protein>
    <submittedName>
        <fullName evidence="3">Uncharacterized conserved protein YkwD, contains CAP (CSP/antigen 5/PR1) domain</fullName>
    </submittedName>
</protein>
<dbReference type="Pfam" id="PF00188">
    <property type="entry name" value="CAP"/>
    <property type="match status" value="1"/>
</dbReference>
<dbReference type="OrthoDB" id="982527at2"/>
<keyword evidence="4" id="KW-1185">Reference proteome</keyword>
<feature type="chain" id="PRO_5010282065" evidence="1">
    <location>
        <begin position="21"/>
        <end position="184"/>
    </location>
</feature>
<dbReference type="InterPro" id="IPR014044">
    <property type="entry name" value="CAP_dom"/>
</dbReference>
<name>A0A1H9MBF7_FLAFI</name>
<evidence type="ECO:0000313" key="3">
    <source>
        <dbReference type="EMBL" id="SER21090.1"/>
    </source>
</evidence>
<gene>
    <name evidence="3" type="ORF">SAMN05444355_10832</name>
</gene>
<accession>A0A1H9MBF7</accession>
<dbReference type="PANTHER" id="PTHR31157">
    <property type="entry name" value="SCP DOMAIN-CONTAINING PROTEIN"/>
    <property type="match status" value="1"/>
</dbReference>
<dbReference type="SUPFAM" id="SSF55797">
    <property type="entry name" value="PR-1-like"/>
    <property type="match status" value="1"/>
</dbReference>
<dbReference type="CDD" id="cd05379">
    <property type="entry name" value="CAP_bacterial"/>
    <property type="match status" value="1"/>
</dbReference>
<keyword evidence="1" id="KW-0732">Signal</keyword>
<feature type="signal peptide" evidence="1">
    <location>
        <begin position="1"/>
        <end position="20"/>
    </location>
</feature>
<dbReference type="Gene3D" id="3.40.33.10">
    <property type="entry name" value="CAP"/>
    <property type="match status" value="1"/>
</dbReference>
<proteinExistence type="predicted"/>
<dbReference type="Proteomes" id="UP000183658">
    <property type="component" value="Unassembled WGS sequence"/>
</dbReference>
<dbReference type="AlphaFoldDB" id="A0A1H9MBF7"/>
<evidence type="ECO:0000313" key="4">
    <source>
        <dbReference type="Proteomes" id="UP000183658"/>
    </source>
</evidence>
<evidence type="ECO:0000256" key="1">
    <source>
        <dbReference type="SAM" id="SignalP"/>
    </source>
</evidence>
<dbReference type="EMBL" id="FOFZ01000008">
    <property type="protein sequence ID" value="SER21090.1"/>
    <property type="molecule type" value="Genomic_DNA"/>
</dbReference>
<reference evidence="4" key="1">
    <citation type="submission" date="2016-10" db="EMBL/GenBank/DDBJ databases">
        <authorList>
            <person name="Varghese N."/>
            <person name="Submissions S."/>
        </authorList>
    </citation>
    <scope>NUCLEOTIDE SEQUENCE [LARGE SCALE GENOMIC DNA]</scope>
    <source>
        <strain evidence="4">DSM 15719</strain>
    </source>
</reference>
<feature type="domain" description="SCP" evidence="2">
    <location>
        <begin position="69"/>
        <end position="177"/>
    </location>
</feature>
<organism evidence="3 4">
    <name type="scientific">Flavobacterium frigoris</name>
    <dbReference type="NCBI Taxonomy" id="229204"/>
    <lineage>
        <taxon>Bacteria</taxon>
        <taxon>Pseudomonadati</taxon>
        <taxon>Bacteroidota</taxon>
        <taxon>Flavobacteriia</taxon>
        <taxon>Flavobacteriales</taxon>
        <taxon>Flavobacteriaceae</taxon>
        <taxon>Flavobacterium</taxon>
    </lineage>
</organism>
<sequence>MKTKSFFALLLTTVICTLNSCSTDSYETPGTSAESLALEKRIRTKTPVPTPTTDLHNYSYSSVEIQLMDLINAYRVSKGLNSLVKTNYISIKAEEHNNYMLSTNILSHDNFAVRSQDIMKTLGARSVGENVAYNSSTAQAAFDAWMASPGHKTNIEGAFTNFGMSIRVNSSTGRKYYTNIFAKI</sequence>